<evidence type="ECO:0000313" key="2">
    <source>
        <dbReference type="EMBL" id="ALN55932.1"/>
    </source>
</evidence>
<dbReference type="PATRIC" id="fig|69.6.peg.567"/>
<accession>A0A0S2DBL6</accession>
<name>A0A0S2DBL6_LYSEN</name>
<protein>
    <submittedName>
        <fullName evidence="2">Uncharacterized protein</fullName>
    </submittedName>
</protein>
<reference evidence="2 3" key="1">
    <citation type="submission" date="2015-11" db="EMBL/GenBank/DDBJ databases">
        <title>Genome sequences of Lysobacter enzymogenes strain C3 and Lysobacter antibioticus ATCC 29479.</title>
        <authorList>
            <person name="Kobayashi D.Y."/>
        </authorList>
    </citation>
    <scope>NUCLEOTIDE SEQUENCE [LARGE SCALE GENOMIC DNA]</scope>
    <source>
        <strain evidence="2 3">C3</strain>
    </source>
</reference>
<dbReference type="Proteomes" id="UP000061569">
    <property type="component" value="Chromosome"/>
</dbReference>
<gene>
    <name evidence="2" type="ORF">GLE_0574</name>
</gene>
<dbReference type="EMBL" id="CP013140">
    <property type="protein sequence ID" value="ALN55932.1"/>
    <property type="molecule type" value="Genomic_DNA"/>
</dbReference>
<proteinExistence type="predicted"/>
<feature type="compositionally biased region" description="Basic and acidic residues" evidence="1">
    <location>
        <begin position="18"/>
        <end position="27"/>
    </location>
</feature>
<feature type="compositionally biased region" description="Basic residues" evidence="1">
    <location>
        <begin position="28"/>
        <end position="43"/>
    </location>
</feature>
<dbReference type="STRING" id="69.GLE_0574"/>
<organism evidence="2 3">
    <name type="scientific">Lysobacter enzymogenes</name>
    <dbReference type="NCBI Taxonomy" id="69"/>
    <lineage>
        <taxon>Bacteria</taxon>
        <taxon>Pseudomonadati</taxon>
        <taxon>Pseudomonadota</taxon>
        <taxon>Gammaproteobacteria</taxon>
        <taxon>Lysobacterales</taxon>
        <taxon>Lysobacteraceae</taxon>
        <taxon>Lysobacter</taxon>
    </lineage>
</organism>
<dbReference type="AlphaFoldDB" id="A0A0S2DBL6"/>
<dbReference type="KEGG" id="lez:GLE_0574"/>
<evidence type="ECO:0000256" key="1">
    <source>
        <dbReference type="SAM" id="MobiDB-lite"/>
    </source>
</evidence>
<sequence length="132" mass="14027">MHVVHVGLRIAHPRRQALRERRPGERRAHARRTASARQVARRNARGERRGAGRGKAACAVPTSATGRSPDSRATRMRPAGAFPRVRAVADAGCNSPTVAGAVPEWDSRPHRLPVSPCALAGAGGRTPVARAV</sequence>
<evidence type="ECO:0000313" key="3">
    <source>
        <dbReference type="Proteomes" id="UP000061569"/>
    </source>
</evidence>
<feature type="region of interest" description="Disordered" evidence="1">
    <location>
        <begin position="18"/>
        <end position="75"/>
    </location>
</feature>